<reference evidence="5 6" key="1">
    <citation type="journal article" date="2013" name="Genome Announc.">
        <title>Draft genome sequences for three mercury-methylating, sulfate-reducing bacteria.</title>
        <authorList>
            <person name="Brown S.D."/>
            <person name="Hurt R.A.Jr."/>
            <person name="Gilmour C.C."/>
            <person name="Elias D.A."/>
        </authorList>
    </citation>
    <scope>NUCLEOTIDE SEQUENCE [LARGE SCALE GENOMIC DNA]</scope>
    <source>
        <strain evidence="5 6">DSM 16529</strain>
    </source>
</reference>
<dbReference type="PATRIC" id="fig|1121439.3.peg.2458"/>
<dbReference type="eggNOG" id="COG1216">
    <property type="taxonomic scope" value="Bacteria"/>
</dbReference>
<name>S7T2Z6_9BACT</name>
<dbReference type="GO" id="GO:0016757">
    <property type="term" value="F:glycosyltransferase activity"/>
    <property type="evidence" value="ECO:0007669"/>
    <property type="project" value="UniProtKB-KW"/>
</dbReference>
<dbReference type="CDD" id="cd00761">
    <property type="entry name" value="Glyco_tranf_GTA_type"/>
    <property type="match status" value="1"/>
</dbReference>
<comment type="caution">
    <text evidence="5">The sequence shown here is derived from an EMBL/GenBank/DDBJ whole genome shotgun (WGS) entry which is preliminary data.</text>
</comment>
<dbReference type="PANTHER" id="PTHR43179:SF12">
    <property type="entry name" value="GALACTOFURANOSYLTRANSFERASE GLFT2"/>
    <property type="match status" value="1"/>
</dbReference>
<keyword evidence="6" id="KW-1185">Reference proteome</keyword>
<dbReference type="Proteomes" id="UP000014975">
    <property type="component" value="Unassembled WGS sequence"/>
</dbReference>
<dbReference type="eggNOG" id="COG0457">
    <property type="taxonomic scope" value="Bacteria"/>
</dbReference>
<proteinExistence type="inferred from homology"/>
<dbReference type="PANTHER" id="PTHR43179">
    <property type="entry name" value="RHAMNOSYLTRANSFERASE WBBL"/>
    <property type="match status" value="1"/>
</dbReference>
<feature type="domain" description="Glycosyltransferase 2-like" evidence="4">
    <location>
        <begin position="271"/>
        <end position="450"/>
    </location>
</feature>
<dbReference type="SUPFAM" id="SSF53448">
    <property type="entry name" value="Nucleotide-diphospho-sugar transferases"/>
    <property type="match status" value="1"/>
</dbReference>
<evidence type="ECO:0000259" key="4">
    <source>
        <dbReference type="Pfam" id="PF00535"/>
    </source>
</evidence>
<evidence type="ECO:0000256" key="2">
    <source>
        <dbReference type="ARBA" id="ARBA00022676"/>
    </source>
</evidence>
<dbReference type="RefSeq" id="WP_020887780.1">
    <property type="nucleotide sequence ID" value="NZ_ATHI01000030.1"/>
</dbReference>
<dbReference type="Pfam" id="PF00535">
    <property type="entry name" value="Glycos_transf_2"/>
    <property type="match status" value="1"/>
</dbReference>
<organism evidence="5 6">
    <name type="scientific">Alkalidesulfovibrio alkalitolerans DSM 16529</name>
    <dbReference type="NCBI Taxonomy" id="1121439"/>
    <lineage>
        <taxon>Bacteria</taxon>
        <taxon>Pseudomonadati</taxon>
        <taxon>Thermodesulfobacteriota</taxon>
        <taxon>Desulfovibrionia</taxon>
        <taxon>Desulfovibrionales</taxon>
        <taxon>Desulfovibrionaceae</taxon>
        <taxon>Alkalidesulfovibrio</taxon>
    </lineage>
</organism>
<evidence type="ECO:0000256" key="1">
    <source>
        <dbReference type="ARBA" id="ARBA00006739"/>
    </source>
</evidence>
<dbReference type="EMBL" id="ATHI01000030">
    <property type="protein sequence ID" value="EPR30956.1"/>
    <property type="molecule type" value="Genomic_DNA"/>
</dbReference>
<dbReference type="Gene3D" id="3.90.550.10">
    <property type="entry name" value="Spore Coat Polysaccharide Biosynthesis Protein SpsA, Chain A"/>
    <property type="match status" value="1"/>
</dbReference>
<sequence length="538" mass="59662">MAAHTTQQAATGLRSELDCLPVEGACAYYLNYLNNFQADLPLAVNFFNRMLGEAKIPTQSRAKKLLDHALLTAARLAPFDPAILNLAAQSGLSPDAARTLSVVTATNAEPAIQEALAKGSMRHQGEEIRRAATALLHKHPMYVLAADLLLSLDFFEGKRPGEVTRLFRCPTQLKPLWTKRLFNHLAGLGDAAAAALLWPEVEPLADDPFTLNRAAEMLRMQGDAEGARELYAKSLALDGLQRPVRLRLAELAAPFTPDRSLPGQKKVCIYLYSYNKAEVLAETLQSLARCDIADARVKLLLNGCTDDSQSVAARLAELLPHNHTEVIELPVNIGAPAARNWLISHEDTWASDYVAFLDDDVDLQPDWLAHFLTVAEADERIANVGCKVVFPGEFRLLQYLYRDVSIATDEVIRVSLPVPFMQYDIGLYDVVRPTRVVMGCQHMMRVSALRECPWFDIRYSPSQIDDTDHDLQFGLKGHRVGYCGTVTCVHKHGSGVSLRSEADFARQGNVAGNDLKFFYKFYTARRELAKLDSLSLNS</sequence>
<dbReference type="InterPro" id="IPR001173">
    <property type="entry name" value="Glyco_trans_2-like"/>
</dbReference>
<keyword evidence="3 5" id="KW-0808">Transferase</keyword>
<dbReference type="OrthoDB" id="5443808at2"/>
<dbReference type="InterPro" id="IPR029044">
    <property type="entry name" value="Nucleotide-diphossugar_trans"/>
</dbReference>
<evidence type="ECO:0000313" key="5">
    <source>
        <dbReference type="EMBL" id="EPR30956.1"/>
    </source>
</evidence>
<keyword evidence="2" id="KW-0328">Glycosyltransferase</keyword>
<gene>
    <name evidence="5" type="ORF">dsat_1083</name>
</gene>
<protein>
    <submittedName>
        <fullName evidence="5">Glycosyl transferase family 2</fullName>
    </submittedName>
</protein>
<evidence type="ECO:0000313" key="6">
    <source>
        <dbReference type="Proteomes" id="UP000014975"/>
    </source>
</evidence>
<dbReference type="STRING" id="1121439.dsat_1083"/>
<comment type="similarity">
    <text evidence="1">Belongs to the glycosyltransferase 2 family.</text>
</comment>
<dbReference type="AlphaFoldDB" id="S7T2Z6"/>
<evidence type="ECO:0000256" key="3">
    <source>
        <dbReference type="ARBA" id="ARBA00022679"/>
    </source>
</evidence>
<accession>S7T2Z6</accession>